<evidence type="ECO:0000313" key="2">
    <source>
        <dbReference type="Proteomes" id="UP000199387"/>
    </source>
</evidence>
<dbReference type="AlphaFoldDB" id="A0A1G6LX92"/>
<organism evidence="1 2">
    <name type="scientific">Melghirimyces thermohalophilus</name>
    <dbReference type="NCBI Taxonomy" id="1236220"/>
    <lineage>
        <taxon>Bacteria</taxon>
        <taxon>Bacillati</taxon>
        <taxon>Bacillota</taxon>
        <taxon>Bacilli</taxon>
        <taxon>Bacillales</taxon>
        <taxon>Thermoactinomycetaceae</taxon>
        <taxon>Melghirimyces</taxon>
    </lineage>
</organism>
<reference evidence="1 2" key="1">
    <citation type="submission" date="2016-10" db="EMBL/GenBank/DDBJ databases">
        <authorList>
            <person name="de Groot N.N."/>
        </authorList>
    </citation>
    <scope>NUCLEOTIDE SEQUENCE [LARGE SCALE GENOMIC DNA]</scope>
    <source>
        <strain evidence="1 2">DSM 45514</strain>
    </source>
</reference>
<protein>
    <submittedName>
        <fullName evidence="1">Uncharacterized protein</fullName>
    </submittedName>
</protein>
<dbReference type="STRING" id="1236220.SAMN04488112_108149"/>
<dbReference type="RefSeq" id="WP_091569283.1">
    <property type="nucleotide sequence ID" value="NZ_FMZA01000008.1"/>
</dbReference>
<sequence length="73" mass="8116">MKLWGIHVTQTNEQGSPVWEHPCIVKAETGLEAAGKAYKRVQERSPYDLVPGGNLDIQLIWGEVLNMPASTQK</sequence>
<dbReference type="Proteomes" id="UP000199387">
    <property type="component" value="Unassembled WGS sequence"/>
</dbReference>
<dbReference type="EMBL" id="FMZA01000008">
    <property type="protein sequence ID" value="SDC47336.1"/>
    <property type="molecule type" value="Genomic_DNA"/>
</dbReference>
<name>A0A1G6LX92_9BACL</name>
<dbReference type="OrthoDB" id="9943280at2"/>
<gene>
    <name evidence="1" type="ORF">SAMN04488112_108149</name>
</gene>
<accession>A0A1G6LX92</accession>
<proteinExistence type="predicted"/>
<keyword evidence="2" id="KW-1185">Reference proteome</keyword>
<evidence type="ECO:0000313" key="1">
    <source>
        <dbReference type="EMBL" id="SDC47336.1"/>
    </source>
</evidence>